<dbReference type="Pfam" id="PF12840">
    <property type="entry name" value="HTH_20"/>
    <property type="match status" value="1"/>
</dbReference>
<dbReference type="PRINTS" id="PR00778">
    <property type="entry name" value="HTHARSR"/>
</dbReference>
<dbReference type="AlphaFoldDB" id="A0A845QGV6"/>
<dbReference type="Gene3D" id="1.10.10.10">
    <property type="entry name" value="Winged helix-like DNA-binding domain superfamily/Winged helix DNA-binding domain"/>
    <property type="match status" value="1"/>
</dbReference>
<gene>
    <name evidence="5" type="ORF">D0435_03130</name>
</gene>
<dbReference type="EMBL" id="QXWK01000004">
    <property type="protein sequence ID" value="NBH60666.1"/>
    <property type="molecule type" value="Genomic_DNA"/>
</dbReference>
<dbReference type="InterPro" id="IPR051081">
    <property type="entry name" value="HTH_MetalResp_TranReg"/>
</dbReference>
<dbReference type="InterPro" id="IPR036390">
    <property type="entry name" value="WH_DNA-bd_sf"/>
</dbReference>
<dbReference type="GO" id="GO:0003677">
    <property type="term" value="F:DNA binding"/>
    <property type="evidence" value="ECO:0007669"/>
    <property type="project" value="UniProtKB-KW"/>
</dbReference>
<evidence type="ECO:0000259" key="4">
    <source>
        <dbReference type="PROSITE" id="PS50987"/>
    </source>
</evidence>
<dbReference type="InterPro" id="IPR001845">
    <property type="entry name" value="HTH_ArsR_DNA-bd_dom"/>
</dbReference>
<dbReference type="Proteomes" id="UP000446866">
    <property type="component" value="Unassembled WGS sequence"/>
</dbReference>
<sequence length="106" mass="12548">MRIRKEQDFDEKDIEMIADVSDALAHPVRLRLFRYIMQCNKTMENVCNKDLVANFDYAQATISQHMKKLVQSGLIEVKKQDKFSYYYANLGILMQYINVTKRYSVI</sequence>
<dbReference type="CDD" id="cd00090">
    <property type="entry name" value="HTH_ARSR"/>
    <property type="match status" value="1"/>
</dbReference>
<evidence type="ECO:0000313" key="6">
    <source>
        <dbReference type="Proteomes" id="UP000446866"/>
    </source>
</evidence>
<evidence type="ECO:0000256" key="2">
    <source>
        <dbReference type="ARBA" id="ARBA00023125"/>
    </source>
</evidence>
<dbReference type="PANTHER" id="PTHR33154:SF18">
    <property type="entry name" value="ARSENICAL RESISTANCE OPERON REPRESSOR"/>
    <property type="match status" value="1"/>
</dbReference>
<dbReference type="InterPro" id="IPR011991">
    <property type="entry name" value="ArsR-like_HTH"/>
</dbReference>
<dbReference type="RefSeq" id="WP_160200965.1">
    <property type="nucleotide sequence ID" value="NZ_QXWK01000004.1"/>
</dbReference>
<protein>
    <submittedName>
        <fullName evidence="5">ArsR family transcriptional regulator</fullName>
    </submittedName>
</protein>
<dbReference type="SUPFAM" id="SSF46785">
    <property type="entry name" value="Winged helix' DNA-binding domain"/>
    <property type="match status" value="1"/>
</dbReference>
<dbReference type="GO" id="GO:0003700">
    <property type="term" value="F:DNA-binding transcription factor activity"/>
    <property type="evidence" value="ECO:0007669"/>
    <property type="project" value="InterPro"/>
</dbReference>
<keyword evidence="2" id="KW-0238">DNA-binding</keyword>
<name>A0A845QGV6_9FIRM</name>
<feature type="domain" description="HTH arsR-type" evidence="4">
    <location>
        <begin position="9"/>
        <end position="106"/>
    </location>
</feature>
<proteinExistence type="predicted"/>
<keyword evidence="3" id="KW-0804">Transcription</keyword>
<dbReference type="PROSITE" id="PS50987">
    <property type="entry name" value="HTH_ARSR_2"/>
    <property type="match status" value="1"/>
</dbReference>
<accession>A0A845QGV6</accession>
<evidence type="ECO:0000313" key="5">
    <source>
        <dbReference type="EMBL" id="NBH60666.1"/>
    </source>
</evidence>
<organism evidence="5 6">
    <name type="scientific">Anaerotruncus colihominis</name>
    <dbReference type="NCBI Taxonomy" id="169435"/>
    <lineage>
        <taxon>Bacteria</taxon>
        <taxon>Bacillati</taxon>
        <taxon>Bacillota</taxon>
        <taxon>Clostridia</taxon>
        <taxon>Eubacteriales</taxon>
        <taxon>Oscillospiraceae</taxon>
        <taxon>Anaerotruncus</taxon>
    </lineage>
</organism>
<comment type="caution">
    <text evidence="5">The sequence shown here is derived from an EMBL/GenBank/DDBJ whole genome shotgun (WGS) entry which is preliminary data.</text>
</comment>
<dbReference type="PANTHER" id="PTHR33154">
    <property type="entry name" value="TRANSCRIPTIONAL REGULATOR, ARSR FAMILY"/>
    <property type="match status" value="1"/>
</dbReference>
<evidence type="ECO:0000256" key="1">
    <source>
        <dbReference type="ARBA" id="ARBA00023015"/>
    </source>
</evidence>
<dbReference type="SMART" id="SM00418">
    <property type="entry name" value="HTH_ARSR"/>
    <property type="match status" value="1"/>
</dbReference>
<keyword evidence="6" id="KW-1185">Reference proteome</keyword>
<dbReference type="InterPro" id="IPR036388">
    <property type="entry name" value="WH-like_DNA-bd_sf"/>
</dbReference>
<evidence type="ECO:0000256" key="3">
    <source>
        <dbReference type="ARBA" id="ARBA00023163"/>
    </source>
</evidence>
<keyword evidence="1" id="KW-0805">Transcription regulation</keyword>
<reference evidence="5 6" key="1">
    <citation type="submission" date="2018-08" db="EMBL/GenBank/DDBJ databases">
        <title>Murine metabolic-syndrome-specific gut microbial biobank.</title>
        <authorList>
            <person name="Liu C."/>
        </authorList>
    </citation>
    <scope>NUCLEOTIDE SEQUENCE [LARGE SCALE GENOMIC DNA]</scope>
    <source>
        <strain evidence="5 6">28</strain>
    </source>
</reference>